<keyword evidence="1" id="KW-0472">Membrane</keyword>
<dbReference type="OrthoDB" id="2867367at2"/>
<evidence type="ECO:0008006" key="4">
    <source>
        <dbReference type="Google" id="ProtNLM"/>
    </source>
</evidence>
<keyword evidence="1" id="KW-0812">Transmembrane</keyword>
<dbReference type="RefSeq" id="WP_057988771.1">
    <property type="nucleotide sequence ID" value="NZ_JAGGKH010000001.1"/>
</dbReference>
<accession>A0A177ZVL9</accession>
<feature type="transmembrane region" description="Helical" evidence="1">
    <location>
        <begin position="9"/>
        <end position="31"/>
    </location>
</feature>
<name>A0A177ZVL9_9BACI</name>
<protein>
    <recommendedName>
        <fullName evidence="4">DUF4064 domain-containing protein</fullName>
    </recommendedName>
</protein>
<feature type="transmembrane region" description="Helical" evidence="1">
    <location>
        <begin position="92"/>
        <end position="124"/>
    </location>
</feature>
<evidence type="ECO:0000313" key="3">
    <source>
        <dbReference type="Proteomes" id="UP000077881"/>
    </source>
</evidence>
<dbReference type="AlphaFoldDB" id="A0A177ZVL9"/>
<dbReference type="STRING" id="217031.ABB05_10335"/>
<evidence type="ECO:0000313" key="2">
    <source>
        <dbReference type="EMBL" id="OAK71370.1"/>
    </source>
</evidence>
<feature type="transmembrane region" description="Helical" evidence="1">
    <location>
        <begin position="61"/>
        <end position="80"/>
    </location>
</feature>
<keyword evidence="3" id="KW-1185">Reference proteome</keyword>
<dbReference type="Proteomes" id="UP000077881">
    <property type="component" value="Unassembled WGS sequence"/>
</dbReference>
<sequence>MNRRAERKLLIAGSVWNMLTALITIFGYSIWFKKTGVKGLEETTLDHVFATTTVLDHVTKLIVMFGLLIFVGAIINFIISKKIRDGEIQPKILIWIACWGIFLLFTMDIIGFVIYLITFVLYLAKNKAIKLSEERIESLTQ</sequence>
<evidence type="ECO:0000256" key="1">
    <source>
        <dbReference type="SAM" id="Phobius"/>
    </source>
</evidence>
<dbReference type="EMBL" id="LDJR01000045">
    <property type="protein sequence ID" value="OAK71370.1"/>
    <property type="molecule type" value="Genomic_DNA"/>
</dbReference>
<reference evidence="2 3" key="1">
    <citation type="submission" date="2015-05" db="EMBL/GenBank/DDBJ databases">
        <title>Comparison of genome.</title>
        <authorList>
            <person name="Zheng Z."/>
            <person name="Sun M."/>
        </authorList>
    </citation>
    <scope>NUCLEOTIDE SEQUENCE [LARGE SCALE GENOMIC DNA]</scope>
    <source>
        <strain evidence="2 3">G25-74</strain>
    </source>
</reference>
<keyword evidence="1" id="KW-1133">Transmembrane helix</keyword>
<dbReference type="PATRIC" id="fig|217031.6.peg.2197"/>
<comment type="caution">
    <text evidence="2">The sequence shown here is derived from an EMBL/GenBank/DDBJ whole genome shotgun (WGS) entry which is preliminary data.</text>
</comment>
<proteinExistence type="predicted"/>
<organism evidence="2 3">
    <name type="scientific">Lederbergia galactosidilytica</name>
    <dbReference type="NCBI Taxonomy" id="217031"/>
    <lineage>
        <taxon>Bacteria</taxon>
        <taxon>Bacillati</taxon>
        <taxon>Bacillota</taxon>
        <taxon>Bacilli</taxon>
        <taxon>Bacillales</taxon>
        <taxon>Bacillaceae</taxon>
        <taxon>Lederbergia</taxon>
    </lineage>
</organism>
<gene>
    <name evidence="2" type="ORF">ABB05_10335</name>
</gene>